<accession>A0A182ISX2</accession>
<dbReference type="PANTHER" id="PTHR23301:SF0">
    <property type="entry name" value="CHITIN-BINDING TYPE-2 DOMAIN-CONTAINING PROTEIN-RELATED"/>
    <property type="match status" value="1"/>
</dbReference>
<dbReference type="PANTHER" id="PTHR23301">
    <property type="entry name" value="CHITIN BINDING PERITROPHIN-A"/>
    <property type="match status" value="1"/>
</dbReference>
<reference evidence="6" key="1">
    <citation type="submission" date="2022-08" db="UniProtKB">
        <authorList>
            <consortium name="EnsemblMetazoa"/>
        </authorList>
    </citation>
    <scope>IDENTIFICATION</scope>
    <source>
        <strain evidence="6">EBRO</strain>
    </source>
</reference>
<keyword evidence="4" id="KW-1015">Disulfide bond</keyword>
<keyword evidence="3" id="KW-0677">Repeat</keyword>
<evidence type="ECO:0000313" key="6">
    <source>
        <dbReference type="EnsemblMetazoa" id="AATE004860-PA.1"/>
    </source>
</evidence>
<dbReference type="GO" id="GO:0005576">
    <property type="term" value="C:extracellular region"/>
    <property type="evidence" value="ECO:0007669"/>
    <property type="project" value="InterPro"/>
</dbReference>
<evidence type="ECO:0000256" key="4">
    <source>
        <dbReference type="ARBA" id="ARBA00023157"/>
    </source>
</evidence>
<name>A0A182ISX2_ANOAO</name>
<evidence type="ECO:0000256" key="5">
    <source>
        <dbReference type="ARBA" id="ARBA00023180"/>
    </source>
</evidence>
<dbReference type="SUPFAM" id="SSF57625">
    <property type="entry name" value="Invertebrate chitin-binding proteins"/>
    <property type="match status" value="1"/>
</dbReference>
<dbReference type="GO" id="GO:0008061">
    <property type="term" value="F:chitin binding"/>
    <property type="evidence" value="ECO:0007669"/>
    <property type="project" value="UniProtKB-KW"/>
</dbReference>
<keyword evidence="5" id="KW-0325">Glycoprotein</keyword>
<proteinExistence type="predicted"/>
<dbReference type="Pfam" id="PF01607">
    <property type="entry name" value="CBM_14"/>
    <property type="match status" value="1"/>
</dbReference>
<dbReference type="InterPro" id="IPR036508">
    <property type="entry name" value="Chitin-bd_dom_sf"/>
</dbReference>
<evidence type="ECO:0000256" key="2">
    <source>
        <dbReference type="ARBA" id="ARBA00022729"/>
    </source>
</evidence>
<evidence type="ECO:0000256" key="1">
    <source>
        <dbReference type="ARBA" id="ARBA00022669"/>
    </source>
</evidence>
<organism evidence="6">
    <name type="scientific">Anopheles atroparvus</name>
    <name type="common">European mosquito</name>
    <dbReference type="NCBI Taxonomy" id="41427"/>
    <lineage>
        <taxon>Eukaryota</taxon>
        <taxon>Metazoa</taxon>
        <taxon>Ecdysozoa</taxon>
        <taxon>Arthropoda</taxon>
        <taxon>Hexapoda</taxon>
        <taxon>Insecta</taxon>
        <taxon>Pterygota</taxon>
        <taxon>Neoptera</taxon>
        <taxon>Endopterygota</taxon>
        <taxon>Diptera</taxon>
        <taxon>Nematocera</taxon>
        <taxon>Culicoidea</taxon>
        <taxon>Culicidae</taxon>
        <taxon>Anophelinae</taxon>
        <taxon>Anopheles</taxon>
    </lineage>
</organism>
<dbReference type="InterPro" id="IPR051940">
    <property type="entry name" value="Chitin_bind-dev_reg"/>
</dbReference>
<dbReference type="EnsemblMetazoa" id="AATE004860-RA">
    <property type="protein sequence ID" value="AATE004860-PA.1"/>
    <property type="gene ID" value="AATE004860"/>
</dbReference>
<dbReference type="SMART" id="SM00494">
    <property type="entry name" value="ChtBD2"/>
    <property type="match status" value="1"/>
</dbReference>
<evidence type="ECO:0000256" key="3">
    <source>
        <dbReference type="ARBA" id="ARBA00022737"/>
    </source>
</evidence>
<dbReference type="VEuPathDB" id="VectorBase:AATE004860"/>
<dbReference type="InterPro" id="IPR002557">
    <property type="entry name" value="Chitin-bd_dom"/>
</dbReference>
<protein>
    <submittedName>
        <fullName evidence="6">Uncharacterized protein</fullName>
    </submittedName>
</protein>
<dbReference type="PROSITE" id="PS50940">
    <property type="entry name" value="CHIT_BIND_II"/>
    <property type="match status" value="1"/>
</dbReference>
<keyword evidence="2" id="KW-0732">Signal</keyword>
<dbReference type="AlphaFoldDB" id="A0A182ISX2"/>
<keyword evidence="1" id="KW-0147">Chitin-binding</keyword>
<dbReference type="Gene3D" id="2.170.140.10">
    <property type="entry name" value="Chitin binding domain"/>
    <property type="match status" value="1"/>
</dbReference>
<sequence length="166" mass="18189">MKSTWCRLALATVLVMLVSPGAREISAQQVELDCSDPANVGIFLPHPSSCQKYLNCWAGLLVEGSCPLGLFFDLERQVCESEARVRCAETVKDPAVKDRTSDAQDQVLVGDPLSGPNPEPIHPEIWDDSFMSYEFGRPAPPDIYADRDHERLGDGMAADDRVIIGA</sequence>